<gene>
    <name evidence="5" type="primary">priA_38</name>
    <name evidence="5" type="ORF">SDC9_147438</name>
</gene>
<protein>
    <submittedName>
        <fullName evidence="5">Primosomal protein N</fullName>
        <ecNumber evidence="5">3.6.4.-</ecNumber>
    </submittedName>
</protein>
<name>A0A645EHL0_9ZZZZ</name>
<dbReference type="Pfam" id="PF00271">
    <property type="entry name" value="Helicase_C"/>
    <property type="match status" value="1"/>
</dbReference>
<dbReference type="PROSITE" id="PS51194">
    <property type="entry name" value="HELICASE_CTER"/>
    <property type="match status" value="1"/>
</dbReference>
<dbReference type="GO" id="GO:0016787">
    <property type="term" value="F:hydrolase activity"/>
    <property type="evidence" value="ECO:0007669"/>
    <property type="project" value="UniProtKB-KW"/>
</dbReference>
<dbReference type="SUPFAM" id="SSF52540">
    <property type="entry name" value="P-loop containing nucleoside triphosphate hydrolases"/>
    <property type="match status" value="1"/>
</dbReference>
<keyword evidence="5" id="KW-0378">Hydrolase</keyword>
<dbReference type="InterPro" id="IPR027417">
    <property type="entry name" value="P-loop_NTPase"/>
</dbReference>
<reference evidence="5" key="1">
    <citation type="submission" date="2019-08" db="EMBL/GenBank/DDBJ databases">
        <authorList>
            <person name="Kucharzyk K."/>
            <person name="Murdoch R.W."/>
            <person name="Higgins S."/>
            <person name="Loffler F."/>
        </authorList>
    </citation>
    <scope>NUCLEOTIDE SEQUENCE</scope>
</reference>
<evidence type="ECO:0000256" key="1">
    <source>
        <dbReference type="ARBA" id="ARBA00022741"/>
    </source>
</evidence>
<feature type="domain" description="Helicase C-terminal" evidence="4">
    <location>
        <begin position="1"/>
        <end position="146"/>
    </location>
</feature>
<proteinExistence type="predicted"/>
<evidence type="ECO:0000256" key="3">
    <source>
        <dbReference type="ARBA" id="ARBA00023125"/>
    </source>
</evidence>
<sequence length="228" mass="26432">MRERFSDKVIERFDADTTASKTEEKRIIKEFSQNKANILVGTQMLSKGFHFSDLTLVCLLQAESLFATQDFRASERAVQMMNQLSGRAGRENKPGKMIIQTSGDKNEVYSLTGEYRDVCSKLIEERKEFLYPPFLRIIRIVVKDRDRKETYNYADKLYKLLCLIKGLDFSGPFAPVNEKLRGEFILNFWIKLPKDNRGIAIKKSIKKVVDKFSNDNPKAQFFCDVDPF</sequence>
<dbReference type="EMBL" id="VSSQ01046277">
    <property type="protein sequence ID" value="MPN00244.1"/>
    <property type="molecule type" value="Genomic_DNA"/>
</dbReference>
<keyword evidence="3" id="KW-0238">DNA-binding</keyword>
<evidence type="ECO:0000313" key="5">
    <source>
        <dbReference type="EMBL" id="MPN00244.1"/>
    </source>
</evidence>
<evidence type="ECO:0000259" key="4">
    <source>
        <dbReference type="PROSITE" id="PS51194"/>
    </source>
</evidence>
<dbReference type="InterPro" id="IPR041236">
    <property type="entry name" value="PriA_C"/>
</dbReference>
<keyword evidence="2" id="KW-0067">ATP-binding</keyword>
<dbReference type="GO" id="GO:0006310">
    <property type="term" value="P:DNA recombination"/>
    <property type="evidence" value="ECO:0007669"/>
    <property type="project" value="TreeGrafter"/>
</dbReference>
<dbReference type="GO" id="GO:0006302">
    <property type="term" value="P:double-strand break repair"/>
    <property type="evidence" value="ECO:0007669"/>
    <property type="project" value="TreeGrafter"/>
</dbReference>
<accession>A0A645EHL0</accession>
<keyword evidence="1" id="KW-0547">Nucleotide-binding</keyword>
<dbReference type="InterPro" id="IPR001650">
    <property type="entry name" value="Helicase_C-like"/>
</dbReference>
<comment type="caution">
    <text evidence="5">The sequence shown here is derived from an EMBL/GenBank/DDBJ whole genome shotgun (WGS) entry which is preliminary data.</text>
</comment>
<dbReference type="GO" id="GO:0005524">
    <property type="term" value="F:ATP binding"/>
    <property type="evidence" value="ECO:0007669"/>
    <property type="project" value="UniProtKB-KW"/>
</dbReference>
<dbReference type="AlphaFoldDB" id="A0A645EHL0"/>
<dbReference type="Pfam" id="PF18074">
    <property type="entry name" value="PriA_C"/>
    <property type="match status" value="1"/>
</dbReference>
<dbReference type="GO" id="GO:0043138">
    <property type="term" value="F:3'-5' DNA helicase activity"/>
    <property type="evidence" value="ECO:0007669"/>
    <property type="project" value="TreeGrafter"/>
</dbReference>
<evidence type="ECO:0000256" key="2">
    <source>
        <dbReference type="ARBA" id="ARBA00022840"/>
    </source>
</evidence>
<organism evidence="5">
    <name type="scientific">bioreactor metagenome</name>
    <dbReference type="NCBI Taxonomy" id="1076179"/>
    <lineage>
        <taxon>unclassified sequences</taxon>
        <taxon>metagenomes</taxon>
        <taxon>ecological metagenomes</taxon>
    </lineage>
</organism>
<dbReference type="EC" id="3.6.4.-" evidence="5"/>
<dbReference type="GO" id="GO:0006270">
    <property type="term" value="P:DNA replication initiation"/>
    <property type="evidence" value="ECO:0007669"/>
    <property type="project" value="TreeGrafter"/>
</dbReference>
<dbReference type="GO" id="GO:0003677">
    <property type="term" value="F:DNA binding"/>
    <property type="evidence" value="ECO:0007669"/>
    <property type="project" value="UniProtKB-KW"/>
</dbReference>
<dbReference type="Gene3D" id="3.40.50.300">
    <property type="entry name" value="P-loop containing nucleotide triphosphate hydrolases"/>
    <property type="match status" value="1"/>
</dbReference>
<dbReference type="PANTHER" id="PTHR30580">
    <property type="entry name" value="PRIMOSOMAL PROTEIN N"/>
    <property type="match status" value="1"/>
</dbReference>
<dbReference type="PANTHER" id="PTHR30580:SF0">
    <property type="entry name" value="PRIMOSOMAL PROTEIN N"/>
    <property type="match status" value="1"/>
</dbReference>